<keyword evidence="3 7" id="KW-0645">Protease</keyword>
<dbReference type="PANTHER" id="PTHR11802">
    <property type="entry name" value="SERINE PROTEASE FAMILY S10 SERINE CARBOXYPEPTIDASE"/>
    <property type="match status" value="1"/>
</dbReference>
<evidence type="ECO:0000256" key="1">
    <source>
        <dbReference type="ARBA" id="ARBA00009431"/>
    </source>
</evidence>
<dbReference type="Proteomes" id="UP000187209">
    <property type="component" value="Unassembled WGS sequence"/>
</dbReference>
<gene>
    <name evidence="8" type="ORF">SteCoe_34255</name>
</gene>
<dbReference type="AlphaFoldDB" id="A0A1R2AUY6"/>
<evidence type="ECO:0000256" key="7">
    <source>
        <dbReference type="RuleBase" id="RU361156"/>
    </source>
</evidence>
<organism evidence="8 9">
    <name type="scientific">Stentor coeruleus</name>
    <dbReference type="NCBI Taxonomy" id="5963"/>
    <lineage>
        <taxon>Eukaryota</taxon>
        <taxon>Sar</taxon>
        <taxon>Alveolata</taxon>
        <taxon>Ciliophora</taxon>
        <taxon>Postciliodesmatophora</taxon>
        <taxon>Heterotrichea</taxon>
        <taxon>Heterotrichida</taxon>
        <taxon>Stentoridae</taxon>
        <taxon>Stentor</taxon>
    </lineage>
</organism>
<name>A0A1R2AUY6_9CILI</name>
<evidence type="ECO:0000256" key="3">
    <source>
        <dbReference type="ARBA" id="ARBA00022670"/>
    </source>
</evidence>
<evidence type="ECO:0000256" key="5">
    <source>
        <dbReference type="ARBA" id="ARBA00022801"/>
    </source>
</evidence>
<dbReference type="EC" id="3.4.16.-" evidence="7"/>
<keyword evidence="2 7" id="KW-0121">Carboxypeptidase</keyword>
<protein>
    <recommendedName>
        <fullName evidence="7">Carboxypeptidase</fullName>
        <ecNumber evidence="7">3.4.16.-</ecNumber>
    </recommendedName>
</protein>
<sequence>MHIFALLFFQAFASSPNSDSEILGSDGPWNIFGVSGYAGTITMNALTRSSIFYWMFEAIDGNITSDSLPLMIWLFGGPGCSGSEAMIWEYISPIHLYPTGQPGRTPLELTWGTDFHILSIDFPYGTGYSYANSPGDNKNTTLGATYYLWQFLNKLNAKYPTWFKREVYIFGESYGGHWVPGIAYNILIQNALNPTGFVINLKGIGLGDPWVHPPTGFVINLKGIGLGDPWVDPASQTQSYSTFGVSNSLINEYQQSIINLYQNQISGFLKSGQLDNASATWENLMATFISFSQVNKYDIRTFVEYDFDDVATFMNSQSTRNLLNAPSFISWVDCNQTVFQYYQGDIMNSTLPLVEYVLSQNVSVIIYQGQDDLIVPTTSTQAMISKINWSGALNFTNSPKVNWIVNGTLAGYAQSYSYLTFVSILGSGHMTDYYQPYNVKQMVLNFANANEWN</sequence>
<keyword evidence="5 7" id="KW-0378">Hydrolase</keyword>
<dbReference type="GO" id="GO:0006508">
    <property type="term" value="P:proteolysis"/>
    <property type="evidence" value="ECO:0007669"/>
    <property type="project" value="UniProtKB-KW"/>
</dbReference>
<comment type="caution">
    <text evidence="8">The sequence shown here is derived from an EMBL/GenBank/DDBJ whole genome shotgun (WGS) entry which is preliminary data.</text>
</comment>
<dbReference type="EMBL" id="MPUH01001348">
    <property type="protein sequence ID" value="OMJ68336.1"/>
    <property type="molecule type" value="Genomic_DNA"/>
</dbReference>
<proteinExistence type="inferred from homology"/>
<feature type="chain" id="PRO_5011815012" description="Carboxypeptidase" evidence="7">
    <location>
        <begin position="21"/>
        <end position="453"/>
    </location>
</feature>
<evidence type="ECO:0000313" key="8">
    <source>
        <dbReference type="EMBL" id="OMJ68336.1"/>
    </source>
</evidence>
<evidence type="ECO:0000313" key="9">
    <source>
        <dbReference type="Proteomes" id="UP000187209"/>
    </source>
</evidence>
<dbReference type="Gene3D" id="3.40.50.1820">
    <property type="entry name" value="alpha/beta hydrolase"/>
    <property type="match status" value="2"/>
</dbReference>
<dbReference type="PRINTS" id="PR00724">
    <property type="entry name" value="CRBOXYPTASEC"/>
</dbReference>
<dbReference type="InterPro" id="IPR018202">
    <property type="entry name" value="Ser_caboxypep_ser_AS"/>
</dbReference>
<dbReference type="PROSITE" id="PS00131">
    <property type="entry name" value="CARBOXYPEPT_SER_SER"/>
    <property type="match status" value="1"/>
</dbReference>
<reference evidence="8 9" key="1">
    <citation type="submission" date="2016-11" db="EMBL/GenBank/DDBJ databases">
        <title>The macronuclear genome of Stentor coeruleus: a giant cell with tiny introns.</title>
        <authorList>
            <person name="Slabodnick M."/>
            <person name="Ruby J.G."/>
            <person name="Reiff S.B."/>
            <person name="Swart E.C."/>
            <person name="Gosai S."/>
            <person name="Prabakaran S."/>
            <person name="Witkowska E."/>
            <person name="Larue G.E."/>
            <person name="Fisher S."/>
            <person name="Freeman R.M."/>
            <person name="Gunawardena J."/>
            <person name="Chu W."/>
            <person name="Stover N.A."/>
            <person name="Gregory B.D."/>
            <person name="Nowacki M."/>
            <person name="Derisi J."/>
            <person name="Roy S.W."/>
            <person name="Marshall W.F."/>
            <person name="Sood P."/>
        </authorList>
    </citation>
    <scope>NUCLEOTIDE SEQUENCE [LARGE SCALE GENOMIC DNA]</scope>
    <source>
        <strain evidence="8">WM001</strain>
    </source>
</reference>
<dbReference type="SUPFAM" id="SSF53474">
    <property type="entry name" value="alpha/beta-Hydrolases"/>
    <property type="match status" value="2"/>
</dbReference>
<accession>A0A1R2AUY6</accession>
<evidence type="ECO:0000256" key="2">
    <source>
        <dbReference type="ARBA" id="ARBA00022645"/>
    </source>
</evidence>
<feature type="signal peptide" evidence="7">
    <location>
        <begin position="1"/>
        <end position="20"/>
    </location>
</feature>
<dbReference type="InterPro" id="IPR001563">
    <property type="entry name" value="Peptidase_S10"/>
</dbReference>
<dbReference type="GO" id="GO:0004185">
    <property type="term" value="F:serine-type carboxypeptidase activity"/>
    <property type="evidence" value="ECO:0007669"/>
    <property type="project" value="UniProtKB-UniRule"/>
</dbReference>
<keyword evidence="6" id="KW-0325">Glycoprotein</keyword>
<dbReference type="OrthoDB" id="443318at2759"/>
<keyword evidence="9" id="KW-1185">Reference proteome</keyword>
<dbReference type="PANTHER" id="PTHR11802:SF3">
    <property type="entry name" value="RETINOID-INDUCIBLE SERINE CARBOXYPEPTIDASE"/>
    <property type="match status" value="1"/>
</dbReference>
<keyword evidence="4 7" id="KW-0732">Signal</keyword>
<dbReference type="Pfam" id="PF00450">
    <property type="entry name" value="Peptidase_S10"/>
    <property type="match status" value="2"/>
</dbReference>
<dbReference type="InterPro" id="IPR029058">
    <property type="entry name" value="AB_hydrolase_fold"/>
</dbReference>
<evidence type="ECO:0000256" key="4">
    <source>
        <dbReference type="ARBA" id="ARBA00022729"/>
    </source>
</evidence>
<evidence type="ECO:0000256" key="6">
    <source>
        <dbReference type="ARBA" id="ARBA00023180"/>
    </source>
</evidence>
<comment type="similarity">
    <text evidence="1 7">Belongs to the peptidase S10 family.</text>
</comment>